<feature type="region of interest" description="Disordered" evidence="1">
    <location>
        <begin position="15"/>
        <end position="61"/>
    </location>
</feature>
<sequence length="211" mass="22228">MVSALVGVVLLVAPKQSGPGTAAPSTTYVLAPPPPAFGQADSATPAPRIGVPDSDSRPRPSKVALPVPEGFQRVAGPGGLVTTVPKGWTITRSSGPGSVQATDPADPARHVRYGGAPAPAADLLQSHVDYEAVFAKSKPGFKRLSLGTTQYHGVLAVDWEFEHDSAGVRKHVHSMYWRVDGIEYFVYAAANADRWAETVPIYHALIDNASP</sequence>
<keyword evidence="3" id="KW-1185">Reference proteome</keyword>
<comment type="caution">
    <text evidence="2">The sequence shown here is derived from an EMBL/GenBank/DDBJ whole genome shotgun (WGS) entry which is preliminary data.</text>
</comment>
<dbReference type="EMBL" id="JABVED010000032">
    <property type="protein sequence ID" value="MBC6451490.1"/>
    <property type="molecule type" value="Genomic_DNA"/>
</dbReference>
<evidence type="ECO:0000313" key="2">
    <source>
        <dbReference type="EMBL" id="MBC6451490.1"/>
    </source>
</evidence>
<accession>A0ABR7LFR3</accession>
<proteinExistence type="predicted"/>
<reference evidence="2 3" key="1">
    <citation type="submission" date="2020-06" db="EMBL/GenBank/DDBJ databases">
        <title>Actinokineospora xiongansis sp. nov., isolated from soil of Baiyangdian.</title>
        <authorList>
            <person name="Zhang X."/>
        </authorList>
    </citation>
    <scope>NUCLEOTIDE SEQUENCE [LARGE SCALE GENOMIC DNA]</scope>
    <source>
        <strain evidence="2 3">HBU206404</strain>
    </source>
</reference>
<name>A0ABR7LFR3_9PSEU</name>
<protein>
    <recommendedName>
        <fullName evidence="4">Fibronectin attachment protein</fullName>
    </recommendedName>
</protein>
<evidence type="ECO:0000313" key="3">
    <source>
        <dbReference type="Proteomes" id="UP000734823"/>
    </source>
</evidence>
<dbReference type="Proteomes" id="UP000734823">
    <property type="component" value="Unassembled WGS sequence"/>
</dbReference>
<dbReference type="RefSeq" id="WP_187224565.1">
    <property type="nucleotide sequence ID" value="NZ_JABVED010000032.1"/>
</dbReference>
<evidence type="ECO:0000256" key="1">
    <source>
        <dbReference type="SAM" id="MobiDB-lite"/>
    </source>
</evidence>
<gene>
    <name evidence="2" type="ORF">GPZ80_30535</name>
</gene>
<organism evidence="2 3">
    <name type="scientific">Actinokineospora xionganensis</name>
    <dbReference type="NCBI Taxonomy" id="2684470"/>
    <lineage>
        <taxon>Bacteria</taxon>
        <taxon>Bacillati</taxon>
        <taxon>Actinomycetota</taxon>
        <taxon>Actinomycetes</taxon>
        <taxon>Pseudonocardiales</taxon>
        <taxon>Pseudonocardiaceae</taxon>
        <taxon>Actinokineospora</taxon>
    </lineage>
</organism>
<evidence type="ECO:0008006" key="4">
    <source>
        <dbReference type="Google" id="ProtNLM"/>
    </source>
</evidence>